<dbReference type="EMBL" id="QSSQ01000009">
    <property type="protein sequence ID" value="RGM04674.1"/>
    <property type="molecule type" value="Genomic_DNA"/>
</dbReference>
<dbReference type="EC" id="1.2.7.1" evidence="3"/>
<dbReference type="InterPro" id="IPR019752">
    <property type="entry name" value="Pyrv/ketoisovalerate_OxRed_cat"/>
</dbReference>
<dbReference type="PANTHER" id="PTHR43366">
    <property type="entry name" value="PYRUVATE SYNTHASE SUBUNIT PORC"/>
    <property type="match status" value="1"/>
</dbReference>
<evidence type="ECO:0000313" key="5">
    <source>
        <dbReference type="Proteomes" id="UP000095651"/>
    </source>
</evidence>
<dbReference type="Proteomes" id="UP000261257">
    <property type="component" value="Unassembled WGS sequence"/>
</dbReference>
<keyword evidence="1 3" id="KW-0560">Oxidoreductase</keyword>
<name>A0A174J127_9FIRM</name>
<evidence type="ECO:0000313" key="4">
    <source>
        <dbReference type="EMBL" id="RGM04674.1"/>
    </source>
</evidence>
<keyword evidence="3" id="KW-0670">Pyruvate</keyword>
<dbReference type="AlphaFoldDB" id="A0A174J127"/>
<evidence type="ECO:0000313" key="6">
    <source>
        <dbReference type="Proteomes" id="UP000261257"/>
    </source>
</evidence>
<proteinExistence type="predicted"/>
<dbReference type="InterPro" id="IPR051626">
    <property type="entry name" value="Oxidoreductase_gamma_subunit"/>
</dbReference>
<dbReference type="SUPFAM" id="SSF53323">
    <property type="entry name" value="Pyruvate-ferredoxin oxidoreductase, PFOR, domain III"/>
    <property type="match status" value="1"/>
</dbReference>
<accession>A0A174J127</accession>
<gene>
    <name evidence="3" type="primary">porC</name>
    <name evidence="4" type="ORF">DXC39_12615</name>
    <name evidence="3" type="ORF">ERS852407_04401</name>
</gene>
<dbReference type="NCBIfam" id="TIGR02175">
    <property type="entry name" value="PorC_KorC"/>
    <property type="match status" value="1"/>
</dbReference>
<sequence>MIKLKFFGLGGQGIVTAAKTLSEAVSIYEEEYAITVPAYGHERRGAPVNTSIMIDSKPVLLNCFVYEPEIVLVSDASFLTREIDIGAGISGNAVLVLNTGDEGIAGQFKEKFGFKEVYYADATRIAVKNIKRNIPNSAMLGVLARTGIVKIESVMAAVKSTFGTKAGSANADAAKEAYDETGKI</sequence>
<dbReference type="EMBL" id="CYZE01000014">
    <property type="protein sequence ID" value="CUO91966.1"/>
    <property type="molecule type" value="Genomic_DNA"/>
</dbReference>
<dbReference type="Gene3D" id="3.40.920.10">
    <property type="entry name" value="Pyruvate-ferredoxin oxidoreductase, PFOR, domain III"/>
    <property type="match status" value="1"/>
</dbReference>
<organism evidence="3 5">
    <name type="scientific">Hungatella hathewayi</name>
    <dbReference type="NCBI Taxonomy" id="154046"/>
    <lineage>
        <taxon>Bacteria</taxon>
        <taxon>Bacillati</taxon>
        <taxon>Bacillota</taxon>
        <taxon>Clostridia</taxon>
        <taxon>Lachnospirales</taxon>
        <taxon>Lachnospiraceae</taxon>
        <taxon>Hungatella</taxon>
    </lineage>
</organism>
<dbReference type="PANTHER" id="PTHR43366:SF1">
    <property type="entry name" value="PYRUVATE SYNTHASE SUBUNIT PORC"/>
    <property type="match status" value="1"/>
</dbReference>
<protein>
    <submittedName>
        <fullName evidence="3 4">Pyruvate ferredoxin oxidoreductase</fullName>
        <ecNumber evidence="3">1.2.7.1</ecNumber>
    </submittedName>
</protein>
<feature type="domain" description="Pyruvate/ketoisovalerate oxidoreductase catalytic" evidence="2">
    <location>
        <begin position="10"/>
        <end position="179"/>
    </location>
</feature>
<dbReference type="GO" id="GO:0019164">
    <property type="term" value="F:pyruvate synthase activity"/>
    <property type="evidence" value="ECO:0007669"/>
    <property type="project" value="UniProtKB-EC"/>
</dbReference>
<dbReference type="Pfam" id="PF01558">
    <property type="entry name" value="POR"/>
    <property type="match status" value="1"/>
</dbReference>
<evidence type="ECO:0000259" key="2">
    <source>
        <dbReference type="Pfam" id="PF01558"/>
    </source>
</evidence>
<dbReference type="RefSeq" id="WP_055658382.1">
    <property type="nucleotide sequence ID" value="NZ_CABIXC010000014.1"/>
</dbReference>
<evidence type="ECO:0000313" key="3">
    <source>
        <dbReference type="EMBL" id="CUO91966.1"/>
    </source>
</evidence>
<dbReference type="InterPro" id="IPR002869">
    <property type="entry name" value="Pyrv_flavodox_OxRed_cen"/>
</dbReference>
<dbReference type="Proteomes" id="UP000095651">
    <property type="component" value="Unassembled WGS sequence"/>
</dbReference>
<dbReference type="InterPro" id="IPR011894">
    <property type="entry name" value="PorC_KorC"/>
</dbReference>
<reference evidence="4 6" key="2">
    <citation type="submission" date="2018-08" db="EMBL/GenBank/DDBJ databases">
        <title>A genome reference for cultivated species of the human gut microbiota.</title>
        <authorList>
            <person name="Zou Y."/>
            <person name="Xue W."/>
            <person name="Luo G."/>
        </authorList>
    </citation>
    <scope>NUCLEOTIDE SEQUENCE [LARGE SCALE GENOMIC DNA]</scope>
    <source>
        <strain evidence="4 6">TF05-11AC</strain>
    </source>
</reference>
<evidence type="ECO:0000256" key="1">
    <source>
        <dbReference type="ARBA" id="ARBA00023002"/>
    </source>
</evidence>
<reference evidence="3 5" key="1">
    <citation type="submission" date="2015-09" db="EMBL/GenBank/DDBJ databases">
        <authorList>
            <consortium name="Pathogen Informatics"/>
        </authorList>
    </citation>
    <scope>NUCLEOTIDE SEQUENCE [LARGE SCALE GENOMIC DNA]</scope>
    <source>
        <strain evidence="3 5">2789STDY5608850</strain>
    </source>
</reference>